<dbReference type="Pfam" id="PF00497">
    <property type="entry name" value="SBP_bac_3"/>
    <property type="match status" value="1"/>
</dbReference>
<sequence>MKTRLALAGAAAAAIALAGCGSTSLTGNAPDGADTPAPQVQADPALNAKLPEKIKSSGKIVVGTDASYAPNEFLDADGKTIIGMDIDVFDAVAAKLGVQAEWQPAAFDSIIAGIEGGRYDAGISSFNITDERKKQANMVSYFEAGTQWATAPGNPKKVDPDNACGMKVAVQTGTIQQEEDLPERNKKCGNNPIEVLTFTGQDEATAALVSGRADAMVADSPVIAYAGQQTNGQIEALGEVYDSAPYGIIVPKDQPEYAEAIAEALTQLKADGSYDQILQKWDLADGGIDSFAVNP</sequence>
<feature type="domain" description="Solute-binding protein family 3/N-terminal" evidence="3">
    <location>
        <begin position="59"/>
        <end position="285"/>
    </location>
</feature>
<dbReference type="PANTHER" id="PTHR35936:SF17">
    <property type="entry name" value="ARGININE-BINDING EXTRACELLULAR PROTEIN ARTP"/>
    <property type="match status" value="1"/>
</dbReference>
<comment type="caution">
    <text evidence="4">The sequence shown here is derived from an EMBL/GenBank/DDBJ whole genome shotgun (WGS) entry which is preliminary data.</text>
</comment>
<evidence type="ECO:0000256" key="1">
    <source>
        <dbReference type="ARBA" id="ARBA00022729"/>
    </source>
</evidence>
<evidence type="ECO:0000259" key="3">
    <source>
        <dbReference type="SMART" id="SM00062"/>
    </source>
</evidence>
<dbReference type="Proteomes" id="UP000527616">
    <property type="component" value="Unassembled WGS sequence"/>
</dbReference>
<dbReference type="CDD" id="cd01004">
    <property type="entry name" value="PBP2_MidA_like"/>
    <property type="match status" value="1"/>
</dbReference>
<dbReference type="SUPFAM" id="SSF53850">
    <property type="entry name" value="Periplasmic binding protein-like II"/>
    <property type="match status" value="1"/>
</dbReference>
<name>A0A7Z0D6E3_9ACTN</name>
<organism evidence="4 5">
    <name type="scientific">Naumannella cuiyingiana</name>
    <dbReference type="NCBI Taxonomy" id="1347891"/>
    <lineage>
        <taxon>Bacteria</taxon>
        <taxon>Bacillati</taxon>
        <taxon>Actinomycetota</taxon>
        <taxon>Actinomycetes</taxon>
        <taxon>Propionibacteriales</taxon>
        <taxon>Propionibacteriaceae</taxon>
        <taxon>Naumannella</taxon>
    </lineage>
</organism>
<evidence type="ECO:0000313" key="5">
    <source>
        <dbReference type="Proteomes" id="UP000527616"/>
    </source>
</evidence>
<gene>
    <name evidence="4" type="ORF">GGQ54_000297</name>
</gene>
<reference evidence="4 5" key="1">
    <citation type="submission" date="2020-07" db="EMBL/GenBank/DDBJ databases">
        <title>Sequencing the genomes of 1000 actinobacteria strains.</title>
        <authorList>
            <person name="Klenk H.-P."/>
        </authorList>
    </citation>
    <scope>NUCLEOTIDE SEQUENCE [LARGE SCALE GENOMIC DNA]</scope>
    <source>
        <strain evidence="4 5">DSM 103164</strain>
    </source>
</reference>
<accession>A0A7Z0D6E3</accession>
<dbReference type="PROSITE" id="PS51257">
    <property type="entry name" value="PROKAR_LIPOPROTEIN"/>
    <property type="match status" value="1"/>
</dbReference>
<proteinExistence type="predicted"/>
<dbReference type="SMART" id="SM00062">
    <property type="entry name" value="PBPb"/>
    <property type="match status" value="1"/>
</dbReference>
<dbReference type="InterPro" id="IPR001638">
    <property type="entry name" value="Solute-binding_3/MltF_N"/>
</dbReference>
<evidence type="ECO:0000313" key="4">
    <source>
        <dbReference type="EMBL" id="NYI69737.1"/>
    </source>
</evidence>
<dbReference type="PANTHER" id="PTHR35936">
    <property type="entry name" value="MEMBRANE-BOUND LYTIC MUREIN TRANSGLYCOSYLASE F"/>
    <property type="match status" value="1"/>
</dbReference>
<keyword evidence="1 2" id="KW-0732">Signal</keyword>
<protein>
    <submittedName>
        <fullName evidence="4">Polar amino acid transport system substrate-binding protein</fullName>
    </submittedName>
</protein>
<dbReference type="EMBL" id="JACBZS010000001">
    <property type="protein sequence ID" value="NYI69737.1"/>
    <property type="molecule type" value="Genomic_DNA"/>
</dbReference>
<keyword evidence="5" id="KW-1185">Reference proteome</keyword>
<dbReference type="AlphaFoldDB" id="A0A7Z0D6E3"/>
<evidence type="ECO:0000256" key="2">
    <source>
        <dbReference type="SAM" id="SignalP"/>
    </source>
</evidence>
<feature type="chain" id="PRO_5039285179" evidence="2">
    <location>
        <begin position="19"/>
        <end position="295"/>
    </location>
</feature>
<dbReference type="RefSeq" id="WP_179443769.1">
    <property type="nucleotide sequence ID" value="NZ_JACBZS010000001.1"/>
</dbReference>
<dbReference type="Gene3D" id="3.40.190.10">
    <property type="entry name" value="Periplasmic binding protein-like II"/>
    <property type="match status" value="2"/>
</dbReference>
<feature type="signal peptide" evidence="2">
    <location>
        <begin position="1"/>
        <end position="18"/>
    </location>
</feature>